<evidence type="ECO:0000313" key="9">
    <source>
        <dbReference type="Proteomes" id="UP001161757"/>
    </source>
</evidence>
<dbReference type="AlphaFoldDB" id="A0AAN6IZA6"/>
<comment type="caution">
    <text evidence="8">The sequence shown here is derived from an EMBL/GenBank/DDBJ whole genome shotgun (WGS) entry which is preliminary data.</text>
</comment>
<evidence type="ECO:0008006" key="10">
    <source>
        <dbReference type="Google" id="ProtNLM"/>
    </source>
</evidence>
<dbReference type="Pfam" id="PF14748">
    <property type="entry name" value="P5CR_dimer"/>
    <property type="match status" value="1"/>
</dbReference>
<keyword evidence="5" id="KW-1133">Transmembrane helix</keyword>
<dbReference type="Pfam" id="PF03807">
    <property type="entry name" value="F420_oxidored"/>
    <property type="match status" value="1"/>
</dbReference>
<dbReference type="InterPro" id="IPR029036">
    <property type="entry name" value="P5CR_dimer"/>
</dbReference>
<dbReference type="PIRSF" id="PIRSF000193">
    <property type="entry name" value="Pyrrol-5-carb_rd"/>
    <property type="match status" value="1"/>
</dbReference>
<evidence type="ECO:0000256" key="1">
    <source>
        <dbReference type="ARBA" id="ARBA00005525"/>
    </source>
</evidence>
<evidence type="ECO:0000313" key="8">
    <source>
        <dbReference type="EMBL" id="KAJ8995578.1"/>
    </source>
</evidence>
<dbReference type="HAMAP" id="MF_01925">
    <property type="entry name" value="P5C_reductase"/>
    <property type="match status" value="1"/>
</dbReference>
<keyword evidence="5" id="KW-0472">Membrane</keyword>
<dbReference type="InterPro" id="IPR036291">
    <property type="entry name" value="NAD(P)-bd_dom_sf"/>
</dbReference>
<feature type="binding site" evidence="4">
    <location>
        <begin position="15"/>
        <end position="20"/>
    </location>
    <ligand>
        <name>NADP(+)</name>
        <dbReference type="ChEBI" id="CHEBI:58349"/>
    </ligand>
</feature>
<evidence type="ECO:0000256" key="4">
    <source>
        <dbReference type="PIRSR" id="PIRSR000193-1"/>
    </source>
</evidence>
<comment type="similarity">
    <text evidence="1">Belongs to the pyrroline-5-carboxylate reductase family.</text>
</comment>
<evidence type="ECO:0000259" key="6">
    <source>
        <dbReference type="Pfam" id="PF03807"/>
    </source>
</evidence>
<dbReference type="InterPro" id="IPR000304">
    <property type="entry name" value="Pyrroline-COOH_reductase"/>
</dbReference>
<proteinExistence type="inferred from homology"/>
<name>A0AAN6IZA6_EXODE</name>
<keyword evidence="3" id="KW-0560">Oxidoreductase</keyword>
<dbReference type="InterPro" id="IPR028939">
    <property type="entry name" value="P5C_Rdtase_cat_N"/>
</dbReference>
<dbReference type="Gene3D" id="3.40.50.720">
    <property type="entry name" value="NAD(P)-binding Rossmann-like Domain"/>
    <property type="match status" value="1"/>
</dbReference>
<dbReference type="PANTHER" id="PTHR11645:SF0">
    <property type="entry name" value="PYRROLINE-5-CARBOXYLATE REDUCTASE 3"/>
    <property type="match status" value="1"/>
</dbReference>
<dbReference type="Gene3D" id="1.10.3730.10">
    <property type="entry name" value="ProC C-terminal domain-like"/>
    <property type="match status" value="1"/>
</dbReference>
<dbReference type="EMBL" id="JAJGCB010000001">
    <property type="protein sequence ID" value="KAJ8995578.1"/>
    <property type="molecule type" value="Genomic_DNA"/>
</dbReference>
<evidence type="ECO:0000256" key="5">
    <source>
        <dbReference type="SAM" id="Phobius"/>
    </source>
</evidence>
<feature type="domain" description="Pyrroline-5-carboxylate reductase dimerisation" evidence="7">
    <location>
        <begin position="184"/>
        <end position="287"/>
    </location>
</feature>
<dbReference type="InterPro" id="IPR008927">
    <property type="entry name" value="6-PGluconate_DH-like_C_sf"/>
</dbReference>
<evidence type="ECO:0000256" key="3">
    <source>
        <dbReference type="ARBA" id="ARBA00023002"/>
    </source>
</evidence>
<reference evidence="8" key="1">
    <citation type="submission" date="2023-01" db="EMBL/GenBank/DDBJ databases">
        <title>Exophiala dermititidis isolated from Cystic Fibrosis Patient.</title>
        <authorList>
            <person name="Kurbessoian T."/>
            <person name="Crocker A."/>
            <person name="Murante D."/>
            <person name="Hogan D.A."/>
            <person name="Stajich J.E."/>
        </authorList>
    </citation>
    <scope>NUCLEOTIDE SEQUENCE</scope>
    <source>
        <strain evidence="8">Ex8</strain>
    </source>
</reference>
<dbReference type="GO" id="GO:0055129">
    <property type="term" value="P:L-proline biosynthetic process"/>
    <property type="evidence" value="ECO:0007669"/>
    <property type="project" value="TreeGrafter"/>
</dbReference>
<accession>A0AAN6IZA6</accession>
<feature type="binding site" evidence="4">
    <location>
        <position position="72"/>
    </location>
    <ligand>
        <name>NADPH</name>
        <dbReference type="ChEBI" id="CHEBI:57783"/>
    </ligand>
</feature>
<dbReference type="Proteomes" id="UP001161757">
    <property type="component" value="Unassembled WGS sequence"/>
</dbReference>
<organism evidence="8 9">
    <name type="scientific">Exophiala dermatitidis</name>
    <name type="common">Black yeast-like fungus</name>
    <name type="synonym">Wangiella dermatitidis</name>
    <dbReference type="NCBI Taxonomy" id="5970"/>
    <lineage>
        <taxon>Eukaryota</taxon>
        <taxon>Fungi</taxon>
        <taxon>Dikarya</taxon>
        <taxon>Ascomycota</taxon>
        <taxon>Pezizomycotina</taxon>
        <taxon>Eurotiomycetes</taxon>
        <taxon>Chaetothyriomycetidae</taxon>
        <taxon>Chaetothyriales</taxon>
        <taxon>Herpotrichiellaceae</taxon>
        <taxon>Exophiala</taxon>
    </lineage>
</organism>
<evidence type="ECO:0000259" key="7">
    <source>
        <dbReference type="Pfam" id="PF14748"/>
    </source>
</evidence>
<dbReference type="GO" id="GO:0004735">
    <property type="term" value="F:pyrroline-5-carboxylate reductase activity"/>
    <property type="evidence" value="ECO:0007669"/>
    <property type="project" value="InterPro"/>
</dbReference>
<evidence type="ECO:0000256" key="2">
    <source>
        <dbReference type="ARBA" id="ARBA00022857"/>
    </source>
</evidence>
<protein>
    <recommendedName>
        <fullName evidence="10">Pyrroline-5-carboxylate reductase</fullName>
    </recommendedName>
</protein>
<dbReference type="SUPFAM" id="SSF48179">
    <property type="entry name" value="6-phosphogluconate dehydrogenase C-terminal domain-like"/>
    <property type="match status" value="1"/>
</dbReference>
<sequence length="288" mass="30246">MPAQPSPKKLHVAILGCGFMGTALLSGMLSKVKNTQHDVTFSVTAPSRASLERLHRHFDAQRGSVDVITTDNVAAARGAQVIILGFQPQQLSQVFSSPELIEAVTGKLIISMLAGVSTAELINKVHNDPESTTPHRIARVIPSIGAQVNESATLIASDTNLSADDQDLVAWLFELVGSTQLVPENLLNTVTAVSAATHALAVVAVDAIVDASVAEGVARPAAQAVAAQCLRSASTLLQGPMTIESLKESMSVARGITINALLQLDRGHVRAGISDAVRHAVRYAENMS</sequence>
<feature type="transmembrane region" description="Helical" evidence="5">
    <location>
        <begin position="12"/>
        <end position="29"/>
    </location>
</feature>
<keyword evidence="2 4" id="KW-0521">NADP</keyword>
<gene>
    <name evidence="8" type="ORF">HRR80_000344</name>
</gene>
<keyword evidence="5" id="KW-0812">Transmembrane</keyword>
<feature type="domain" description="Pyrroline-5-carboxylate reductase catalytic N-terminal" evidence="6">
    <location>
        <begin position="12"/>
        <end position="115"/>
    </location>
</feature>
<dbReference type="SUPFAM" id="SSF51735">
    <property type="entry name" value="NAD(P)-binding Rossmann-fold domains"/>
    <property type="match status" value="1"/>
</dbReference>
<dbReference type="PANTHER" id="PTHR11645">
    <property type="entry name" value="PYRROLINE-5-CARBOXYLATE REDUCTASE"/>
    <property type="match status" value="1"/>
</dbReference>